<evidence type="ECO:0000256" key="4">
    <source>
        <dbReference type="ARBA" id="ARBA00022692"/>
    </source>
</evidence>
<keyword evidence="2 8" id="KW-0813">Transport</keyword>
<dbReference type="InterPro" id="IPR036942">
    <property type="entry name" value="Beta-barrel_TonB_sf"/>
</dbReference>
<dbReference type="Pfam" id="PF07715">
    <property type="entry name" value="Plug"/>
    <property type="match status" value="1"/>
</dbReference>
<evidence type="ECO:0000313" key="12">
    <source>
        <dbReference type="EMBL" id="GAA4460551.1"/>
    </source>
</evidence>
<dbReference type="Pfam" id="PF00593">
    <property type="entry name" value="TonB_dep_Rec_b-barrel"/>
    <property type="match status" value="1"/>
</dbReference>
<evidence type="ECO:0000313" key="13">
    <source>
        <dbReference type="Proteomes" id="UP001500067"/>
    </source>
</evidence>
<evidence type="ECO:0000256" key="1">
    <source>
        <dbReference type="ARBA" id="ARBA00004571"/>
    </source>
</evidence>
<keyword evidence="13" id="KW-1185">Reference proteome</keyword>
<keyword evidence="6 8" id="KW-0472">Membrane</keyword>
<evidence type="ECO:0000256" key="3">
    <source>
        <dbReference type="ARBA" id="ARBA00022452"/>
    </source>
</evidence>
<comment type="subcellular location">
    <subcellularLocation>
        <location evidence="1 8">Cell outer membrane</location>
        <topology evidence="1 8">Multi-pass membrane protein</topology>
    </subcellularLocation>
</comment>
<reference evidence="13" key="1">
    <citation type="journal article" date="2019" name="Int. J. Syst. Evol. Microbiol.">
        <title>The Global Catalogue of Microorganisms (GCM) 10K type strain sequencing project: providing services to taxonomists for standard genome sequencing and annotation.</title>
        <authorList>
            <consortium name="The Broad Institute Genomics Platform"/>
            <consortium name="The Broad Institute Genome Sequencing Center for Infectious Disease"/>
            <person name="Wu L."/>
            <person name="Ma J."/>
        </authorList>
    </citation>
    <scope>NUCLEOTIDE SEQUENCE [LARGE SCALE GENOMIC DNA]</scope>
    <source>
        <strain evidence="13">JCM 32105</strain>
    </source>
</reference>
<evidence type="ECO:0000256" key="7">
    <source>
        <dbReference type="ARBA" id="ARBA00023237"/>
    </source>
</evidence>
<sequence>MLSCVPQLAAAQVDTAMHTDSAARITREIPPVVVSAYGYSRTLRQTPASVIAIDAAQLGRYSNTTPLQAINAMPGVRMEERSPGSYRLNVRGTALRSPFGVRNTKIYYNDIPLTDPSGFSYFSQIGFFNIASLQLIKGPGSSLYGAGTGGVMHINSLNADTVTGGRAFYEMGSYGLVTTASEARLCGPGGSRQVIRMQRVNSSGYRDRSEMTRTGLSWDGIITQRGKTEIRTTFLYNELNYGTPGALTLAEYQADPRMARPAANGVPGAIESRAQVLQRNLLAGFTTMYQLGPALRNTTTLYTSYTTLKNPTIRNYSRTIEPHSGGRTTFSYTPAVKEGRLQVLAGSEVQYGNVFARTYTNVDGNAGILQSDDETGNYQYSGFVQATWGFRRWMPEVGISVTRYGTTIERFSAPAFSGARDHDINVSPRMAVSYNVTRQYYAYASAAKGFSPPTSAELLPTGSSMNMALRPEEGWNYELGSKGNISPRFSYDVGVFYFGLMNAIVLRKTLAGGDEYINAGATKQIGVEAMINYRSRNDGAHMIWLNDSWLSYTGYDMRYKDLVQVATDLSGNRLPGVAPHTVAAGIDLASRQGFVLALTYFFSDRLPLNDMNTTYADAYHILDTRLSYQEDIGRVSGRVFIGANNLLDQRYSLGNDINAAGGRYYNAAPGINFYAGLVAEYHR</sequence>
<accession>A0ABP8N678</accession>
<keyword evidence="7 8" id="KW-0998">Cell outer membrane</keyword>
<feature type="domain" description="TonB-dependent receptor plug" evidence="11">
    <location>
        <begin position="43"/>
        <end position="150"/>
    </location>
</feature>
<evidence type="ECO:0000256" key="6">
    <source>
        <dbReference type="ARBA" id="ARBA00023136"/>
    </source>
</evidence>
<comment type="caution">
    <text evidence="12">The sequence shown here is derived from an EMBL/GenBank/DDBJ whole genome shotgun (WGS) entry which is preliminary data.</text>
</comment>
<dbReference type="Proteomes" id="UP001500067">
    <property type="component" value="Unassembled WGS sequence"/>
</dbReference>
<dbReference type="EMBL" id="BAABFA010000004">
    <property type="protein sequence ID" value="GAA4460551.1"/>
    <property type="molecule type" value="Genomic_DNA"/>
</dbReference>
<keyword evidence="12" id="KW-0675">Receptor</keyword>
<dbReference type="InterPro" id="IPR012910">
    <property type="entry name" value="Plug_dom"/>
</dbReference>
<dbReference type="Gene3D" id="2.170.130.10">
    <property type="entry name" value="TonB-dependent receptor, plug domain"/>
    <property type="match status" value="1"/>
</dbReference>
<dbReference type="InterPro" id="IPR039426">
    <property type="entry name" value="TonB-dep_rcpt-like"/>
</dbReference>
<feature type="domain" description="TonB-dependent receptor-like beta-barrel" evidence="10">
    <location>
        <begin position="228"/>
        <end position="646"/>
    </location>
</feature>
<keyword evidence="3 8" id="KW-1134">Transmembrane beta strand</keyword>
<keyword evidence="4 8" id="KW-0812">Transmembrane</keyword>
<organism evidence="12 13">
    <name type="scientific">Nemorincola caseinilytica</name>
    <dbReference type="NCBI Taxonomy" id="2054315"/>
    <lineage>
        <taxon>Bacteria</taxon>
        <taxon>Pseudomonadati</taxon>
        <taxon>Bacteroidota</taxon>
        <taxon>Chitinophagia</taxon>
        <taxon>Chitinophagales</taxon>
        <taxon>Chitinophagaceae</taxon>
        <taxon>Nemorincola</taxon>
    </lineage>
</organism>
<evidence type="ECO:0000256" key="2">
    <source>
        <dbReference type="ARBA" id="ARBA00022448"/>
    </source>
</evidence>
<proteinExistence type="inferred from homology"/>
<dbReference type="SUPFAM" id="SSF56935">
    <property type="entry name" value="Porins"/>
    <property type="match status" value="1"/>
</dbReference>
<keyword evidence="5 9" id="KW-0798">TonB box</keyword>
<evidence type="ECO:0000256" key="9">
    <source>
        <dbReference type="RuleBase" id="RU003357"/>
    </source>
</evidence>
<evidence type="ECO:0000259" key="11">
    <source>
        <dbReference type="Pfam" id="PF07715"/>
    </source>
</evidence>
<protein>
    <submittedName>
        <fullName evidence="12">TonB-dependent receptor</fullName>
    </submittedName>
</protein>
<dbReference type="InterPro" id="IPR037066">
    <property type="entry name" value="Plug_dom_sf"/>
</dbReference>
<dbReference type="PANTHER" id="PTHR30069">
    <property type="entry name" value="TONB-DEPENDENT OUTER MEMBRANE RECEPTOR"/>
    <property type="match status" value="1"/>
</dbReference>
<name>A0ABP8N678_9BACT</name>
<dbReference type="Gene3D" id="2.40.170.20">
    <property type="entry name" value="TonB-dependent receptor, beta-barrel domain"/>
    <property type="match status" value="1"/>
</dbReference>
<gene>
    <name evidence="12" type="ORF">GCM10023093_03420</name>
</gene>
<dbReference type="PANTHER" id="PTHR30069:SF28">
    <property type="entry name" value="TONB-DEPENDENT RECEPTOR YNCD-RELATED"/>
    <property type="match status" value="1"/>
</dbReference>
<evidence type="ECO:0000256" key="5">
    <source>
        <dbReference type="ARBA" id="ARBA00023077"/>
    </source>
</evidence>
<evidence type="ECO:0000259" key="10">
    <source>
        <dbReference type="Pfam" id="PF00593"/>
    </source>
</evidence>
<evidence type="ECO:0000256" key="8">
    <source>
        <dbReference type="PROSITE-ProRule" id="PRU01360"/>
    </source>
</evidence>
<dbReference type="PROSITE" id="PS52016">
    <property type="entry name" value="TONB_DEPENDENT_REC_3"/>
    <property type="match status" value="1"/>
</dbReference>
<comment type="similarity">
    <text evidence="8 9">Belongs to the TonB-dependent receptor family.</text>
</comment>
<dbReference type="InterPro" id="IPR000531">
    <property type="entry name" value="Beta-barrel_TonB"/>
</dbReference>